<sequence>MADDGKTRGWWHQVRRAVHRIVRWAVNERPSPAPSALHHRSAPALPVGAPAGEGTAIVSNMDAMPVHPAAECTQAPAQRFAAAMGPRSQRARVIAAFNAAQPVDDRYELLGRMAELNRLVDGVVERRQHAVIFGVRGSGKTSLARIFGDLADEAECVALYHAATGDTEFVDLLRPYLPFLQAEARPAGRAALSALAERDFTARDFVSAAAPGLARRVFLIVDEFDRIENAQTKAQMASLLKLLSDTRAPLQFLLVGIAADVDELLEAHPSLRRHLTAVPIRPFGSRAVEAVIDEGSRRSGLLFPAEARVLIGAAAAGSPYHVRLFCQAAGLAAAEAGAGTVDVAAVRTGLAASFEEWASVNASAAALFERLCRLADLRERLRALACDAAAHQTVAADRVPQALAPALLFNDAGTAVFADSLAPQFLLARLQLAASEHRPAMAAAE</sequence>
<dbReference type="EMBL" id="JBBGZA010000001">
    <property type="protein sequence ID" value="MEJ5094093.1"/>
    <property type="molecule type" value="Genomic_DNA"/>
</dbReference>
<evidence type="ECO:0000259" key="1">
    <source>
        <dbReference type="SMART" id="SM00382"/>
    </source>
</evidence>
<dbReference type="Pfam" id="PF13401">
    <property type="entry name" value="AAA_22"/>
    <property type="match status" value="1"/>
</dbReference>
<dbReference type="SMART" id="SM00382">
    <property type="entry name" value="AAA"/>
    <property type="match status" value="1"/>
</dbReference>
<evidence type="ECO:0000313" key="2">
    <source>
        <dbReference type="EMBL" id="MEJ5094093.1"/>
    </source>
</evidence>
<accession>A0ABU8Q2Z3</accession>
<comment type="caution">
    <text evidence="2">The sequence shown here is derived from an EMBL/GenBank/DDBJ whole genome shotgun (WGS) entry which is preliminary data.</text>
</comment>
<dbReference type="InterPro" id="IPR003593">
    <property type="entry name" value="AAA+_ATPase"/>
</dbReference>
<dbReference type="PANTHER" id="PTHR34301:SF8">
    <property type="entry name" value="ATPASE DOMAIN-CONTAINING PROTEIN"/>
    <property type="match status" value="1"/>
</dbReference>
<keyword evidence="2" id="KW-0547">Nucleotide-binding</keyword>
<dbReference type="InterPro" id="IPR027417">
    <property type="entry name" value="P-loop_NTPase"/>
</dbReference>
<feature type="domain" description="AAA+ ATPase" evidence="1">
    <location>
        <begin position="126"/>
        <end position="281"/>
    </location>
</feature>
<dbReference type="RefSeq" id="WP_165889985.1">
    <property type="nucleotide sequence ID" value="NZ_JBBGZA010000001.1"/>
</dbReference>
<dbReference type="GO" id="GO:0005524">
    <property type="term" value="F:ATP binding"/>
    <property type="evidence" value="ECO:0007669"/>
    <property type="project" value="UniProtKB-KW"/>
</dbReference>
<dbReference type="Gene3D" id="3.40.50.300">
    <property type="entry name" value="P-loop containing nucleotide triphosphate hydrolases"/>
    <property type="match status" value="1"/>
</dbReference>
<reference evidence="2 3" key="1">
    <citation type="submission" date="2023-12" db="EMBL/GenBank/DDBJ databases">
        <title>Gut-associated functions are favored during microbiome assembly across C. elegans life.</title>
        <authorList>
            <person name="Zimmermann J."/>
        </authorList>
    </citation>
    <scope>NUCLEOTIDE SEQUENCE [LARGE SCALE GENOMIC DNA]</scope>
    <source>
        <strain evidence="2 3">JUb134</strain>
    </source>
</reference>
<keyword evidence="2" id="KW-0067">ATP-binding</keyword>
<gene>
    <name evidence="2" type="ORF">WH159_06020</name>
</gene>
<protein>
    <submittedName>
        <fullName evidence="2">ATP-binding protein</fullName>
    </submittedName>
</protein>
<organism evidence="2 3">
    <name type="scientific">Sphingomonas molluscorum</name>
    <dbReference type="NCBI Taxonomy" id="418184"/>
    <lineage>
        <taxon>Bacteria</taxon>
        <taxon>Pseudomonadati</taxon>
        <taxon>Pseudomonadota</taxon>
        <taxon>Alphaproteobacteria</taxon>
        <taxon>Sphingomonadales</taxon>
        <taxon>Sphingomonadaceae</taxon>
        <taxon>Sphingomonas</taxon>
    </lineage>
</organism>
<dbReference type="InterPro" id="IPR049945">
    <property type="entry name" value="AAA_22"/>
</dbReference>
<dbReference type="Proteomes" id="UP001380365">
    <property type="component" value="Unassembled WGS sequence"/>
</dbReference>
<name>A0ABU8Q2Z3_9SPHN</name>
<dbReference type="SUPFAM" id="SSF52540">
    <property type="entry name" value="P-loop containing nucleoside triphosphate hydrolases"/>
    <property type="match status" value="1"/>
</dbReference>
<evidence type="ECO:0000313" key="3">
    <source>
        <dbReference type="Proteomes" id="UP001380365"/>
    </source>
</evidence>
<dbReference type="PANTHER" id="PTHR34301">
    <property type="entry name" value="DNA-BINDING PROTEIN-RELATED"/>
    <property type="match status" value="1"/>
</dbReference>
<proteinExistence type="predicted"/>
<keyword evidence="3" id="KW-1185">Reference proteome</keyword>